<accession>D2RF99</accession>
<dbReference type="Proteomes" id="UP000001901">
    <property type="component" value="Chromosome"/>
</dbReference>
<sequence length="135" mass="15614">MNGLGREVKKISLLVEEVYDLDEFLEVVAEDGRIHHQFYWKAERAIHGMIHTLRAGVKLYGIAKEGHIVVCDLSEVVSWDSPKLEEIARKYGINNLNDEYRYWIKEVHEKMKREVVEKLGSTPGKFEFVVVEGIA</sequence>
<evidence type="ECO:0000313" key="2">
    <source>
        <dbReference type="Proteomes" id="UP000001901"/>
    </source>
</evidence>
<name>D2RF99_ARCPA</name>
<organism evidence="1 2">
    <name type="scientific">Archaeoglobus profundus (strain DSM 5631 / JCM 9629 / NBRC 100127 / Av18)</name>
    <dbReference type="NCBI Taxonomy" id="572546"/>
    <lineage>
        <taxon>Archaea</taxon>
        <taxon>Methanobacteriati</taxon>
        <taxon>Methanobacteriota</taxon>
        <taxon>Archaeoglobi</taxon>
        <taxon>Archaeoglobales</taxon>
        <taxon>Archaeoglobaceae</taxon>
        <taxon>Archaeoglobus</taxon>
    </lineage>
</organism>
<dbReference type="PaxDb" id="572546-Arcpr_1749"/>
<dbReference type="EMBL" id="CP001857">
    <property type="protein sequence ID" value="ADB58793.1"/>
    <property type="molecule type" value="Genomic_DNA"/>
</dbReference>
<gene>
    <name evidence="1" type="ordered locus">Arcpr_1749</name>
</gene>
<dbReference type="GeneID" id="8740444"/>
<dbReference type="HOGENOM" id="CLU_1880953_0_0_2"/>
<reference evidence="1 2" key="1">
    <citation type="journal article" date="2010" name="Stand. Genomic Sci.">
        <title>Complete genome sequence of Archaeoglobus profundus type strain (AV18).</title>
        <authorList>
            <person name="von Jan M."/>
            <person name="Lapidus A."/>
            <person name="Del Rio T.G."/>
            <person name="Copeland A."/>
            <person name="Tice H."/>
            <person name="Cheng J.F."/>
            <person name="Lucas S."/>
            <person name="Chen F."/>
            <person name="Nolan M."/>
            <person name="Goodwin L."/>
            <person name="Han C."/>
            <person name="Pitluck S."/>
            <person name="Liolios K."/>
            <person name="Ivanova N."/>
            <person name="Mavromatis K."/>
            <person name="Ovchinnikova G."/>
            <person name="Chertkov O."/>
            <person name="Pati A."/>
            <person name="Chen A."/>
            <person name="Palaniappan K."/>
            <person name="Land M."/>
            <person name="Hauser L."/>
            <person name="Chang Y.J."/>
            <person name="Jeffries C.D."/>
            <person name="Saunders E."/>
            <person name="Brettin T."/>
            <person name="Detter J.C."/>
            <person name="Chain P."/>
            <person name="Eichinger K."/>
            <person name="Huber H."/>
            <person name="Spring S."/>
            <person name="Rohde M."/>
            <person name="Goker M."/>
            <person name="Wirth R."/>
            <person name="Woyke T."/>
            <person name="Bristow J."/>
            <person name="Eisen J.A."/>
            <person name="Markowitz V."/>
            <person name="Hugenholtz P."/>
            <person name="Kyrpides N.C."/>
            <person name="Klenk H.P."/>
        </authorList>
    </citation>
    <scope>NUCLEOTIDE SEQUENCE [LARGE SCALE GENOMIC DNA]</scope>
    <source>
        <strain evidence="2">DSM 5631 / JCM 9629 / NBRC 100127 / Av18</strain>
    </source>
</reference>
<dbReference type="AlphaFoldDB" id="D2RF99"/>
<dbReference type="RefSeq" id="WP_012941128.1">
    <property type="nucleotide sequence ID" value="NC_013741.1"/>
</dbReference>
<evidence type="ECO:0000313" key="1">
    <source>
        <dbReference type="EMBL" id="ADB58793.1"/>
    </source>
</evidence>
<protein>
    <submittedName>
        <fullName evidence="1">Uncharacterized protein</fullName>
    </submittedName>
</protein>
<proteinExistence type="predicted"/>
<dbReference type="STRING" id="572546.Arcpr_1749"/>
<keyword evidence="2" id="KW-1185">Reference proteome</keyword>
<dbReference type="KEGG" id="apo:Arcpr_1749"/>